<feature type="binding site" evidence="8">
    <location>
        <begin position="37"/>
        <end position="39"/>
    </location>
    <ligand>
        <name>substrate</name>
    </ligand>
</feature>
<feature type="region of interest" description="Disordered" evidence="9">
    <location>
        <begin position="1"/>
        <end position="20"/>
    </location>
</feature>
<accession>A0A5B9QMN1</accession>
<comment type="function">
    <text evidence="8">Catalyzes the complex heterocyclic radical-mediated conversion of 6-carboxy-5,6,7,8-tetrahydropterin (CPH4) to 7-carboxy-7-deazaguanine (CDG), a step common to the biosynthetic pathways of all 7-deazapurine-containing compounds.</text>
</comment>
<feature type="domain" description="Radical SAM core" evidence="10">
    <location>
        <begin position="43"/>
        <end position="267"/>
    </location>
</feature>
<dbReference type="EMBL" id="CP042914">
    <property type="protein sequence ID" value="QEG40347.1"/>
    <property type="molecule type" value="Genomic_DNA"/>
</dbReference>
<keyword evidence="7 8" id="KW-0456">Lyase</keyword>
<name>A0A5B9QMN1_9BACT</name>
<dbReference type="GO" id="GO:1904047">
    <property type="term" value="F:S-adenosyl-L-methionine binding"/>
    <property type="evidence" value="ECO:0007669"/>
    <property type="project" value="UniProtKB-UniRule"/>
</dbReference>
<comment type="similarity">
    <text evidence="8">Belongs to the radical SAM superfamily. 7-carboxy-7-deazaguanine synthase family.</text>
</comment>
<feature type="compositionally biased region" description="Polar residues" evidence="9">
    <location>
        <begin position="11"/>
        <end position="20"/>
    </location>
</feature>
<keyword evidence="2 8" id="KW-0949">S-adenosyl-L-methionine</keyword>
<comment type="cofactor">
    <cofactor evidence="8">
        <name>[4Fe-4S] cluster</name>
        <dbReference type="ChEBI" id="CHEBI:49883"/>
    </cofactor>
    <text evidence="8">Binds 1 [4Fe-4S] cluster. The cluster is coordinated with 3 cysteines and an exchangeable S-adenosyl-L-methionine.</text>
</comment>
<evidence type="ECO:0000256" key="8">
    <source>
        <dbReference type="HAMAP-Rule" id="MF_00917"/>
    </source>
</evidence>
<dbReference type="GO" id="GO:0016840">
    <property type="term" value="F:carbon-nitrogen lyase activity"/>
    <property type="evidence" value="ECO:0007669"/>
    <property type="project" value="UniProtKB-UniRule"/>
</dbReference>
<evidence type="ECO:0000256" key="2">
    <source>
        <dbReference type="ARBA" id="ARBA00022691"/>
    </source>
</evidence>
<organism evidence="11 12">
    <name type="scientific">Roseimaritima ulvae</name>
    <dbReference type="NCBI Taxonomy" id="980254"/>
    <lineage>
        <taxon>Bacteria</taxon>
        <taxon>Pseudomonadati</taxon>
        <taxon>Planctomycetota</taxon>
        <taxon>Planctomycetia</taxon>
        <taxon>Pirellulales</taxon>
        <taxon>Pirellulaceae</taxon>
        <taxon>Roseimaritima</taxon>
    </lineage>
</organism>
<dbReference type="GO" id="GO:0051539">
    <property type="term" value="F:4 iron, 4 sulfur cluster binding"/>
    <property type="evidence" value="ECO:0007669"/>
    <property type="project" value="UniProtKB-UniRule"/>
</dbReference>
<evidence type="ECO:0000256" key="1">
    <source>
        <dbReference type="ARBA" id="ARBA00022485"/>
    </source>
</evidence>
<comment type="caution">
    <text evidence="8">Lacks conserved residue(s) required for the propagation of feature annotation.</text>
</comment>
<dbReference type="Pfam" id="PF04055">
    <property type="entry name" value="Radical_SAM"/>
    <property type="match status" value="1"/>
</dbReference>
<feature type="binding site" evidence="8">
    <location>
        <position position="97"/>
    </location>
    <ligand>
        <name>substrate</name>
    </ligand>
</feature>
<dbReference type="SFLD" id="SFLDS00029">
    <property type="entry name" value="Radical_SAM"/>
    <property type="match status" value="1"/>
</dbReference>
<evidence type="ECO:0000256" key="7">
    <source>
        <dbReference type="ARBA" id="ARBA00023239"/>
    </source>
</evidence>
<dbReference type="CDD" id="cd01335">
    <property type="entry name" value="Radical_SAM"/>
    <property type="match status" value="1"/>
</dbReference>
<dbReference type="PROSITE" id="PS51918">
    <property type="entry name" value="RADICAL_SAM"/>
    <property type="match status" value="1"/>
</dbReference>
<comment type="cofactor">
    <cofactor evidence="8">
        <name>S-adenosyl-L-methionine</name>
        <dbReference type="ChEBI" id="CHEBI:59789"/>
    </cofactor>
    <text evidence="8">Binds 1 S-adenosyl-L-methionine per subunit.</text>
</comment>
<dbReference type="InterPro" id="IPR024924">
    <property type="entry name" value="7-CO-7-deazaguanine_synth-like"/>
</dbReference>
<comment type="pathway">
    <text evidence="8">Purine metabolism; 7-cyano-7-deazaguanine biosynthesis.</text>
</comment>
<comment type="subunit">
    <text evidence="8">Homodimer.</text>
</comment>
<feature type="binding site" evidence="8">
    <location>
        <begin position="62"/>
        <end position="64"/>
    </location>
    <ligand>
        <name>S-adenosyl-L-methionine</name>
        <dbReference type="ChEBI" id="CHEBI:59789"/>
    </ligand>
</feature>
<protein>
    <recommendedName>
        <fullName evidence="8">7-carboxy-7-deazaguanine synthase</fullName>
        <shortName evidence="8">CDG synthase</shortName>
        <ecNumber evidence="8">4.3.99.3</ecNumber>
    </recommendedName>
    <alternativeName>
        <fullName evidence="8">Queuosine biosynthesis protein QueE</fullName>
    </alternativeName>
</protein>
<evidence type="ECO:0000256" key="9">
    <source>
        <dbReference type="SAM" id="MobiDB-lite"/>
    </source>
</evidence>
<reference evidence="11 12" key="1">
    <citation type="submission" date="2019-08" db="EMBL/GenBank/DDBJ databases">
        <title>Deep-cultivation of Planctomycetes and their phenomic and genomic characterization uncovers novel biology.</title>
        <authorList>
            <person name="Wiegand S."/>
            <person name="Jogler M."/>
            <person name="Boedeker C."/>
            <person name="Pinto D."/>
            <person name="Vollmers J."/>
            <person name="Rivas-Marin E."/>
            <person name="Kohn T."/>
            <person name="Peeters S.H."/>
            <person name="Heuer A."/>
            <person name="Rast P."/>
            <person name="Oberbeckmann S."/>
            <person name="Bunk B."/>
            <person name="Jeske O."/>
            <person name="Meyerdierks A."/>
            <person name="Storesund J.E."/>
            <person name="Kallscheuer N."/>
            <person name="Luecker S."/>
            <person name="Lage O.M."/>
            <person name="Pohl T."/>
            <person name="Merkel B.J."/>
            <person name="Hornburger P."/>
            <person name="Mueller R.-W."/>
            <person name="Bruemmer F."/>
            <person name="Labrenz M."/>
            <person name="Spormann A.M."/>
            <person name="Op den Camp H."/>
            <person name="Overmann J."/>
            <person name="Amann R."/>
            <person name="Jetten M.S.M."/>
            <person name="Mascher T."/>
            <person name="Medema M.H."/>
            <person name="Devos D.P."/>
            <person name="Kaster A.-K."/>
            <person name="Ovreas L."/>
            <person name="Rohde M."/>
            <person name="Galperin M.Y."/>
            <person name="Jogler C."/>
        </authorList>
    </citation>
    <scope>NUCLEOTIDE SEQUENCE [LARGE SCALE GENOMIC DNA]</scope>
    <source>
        <strain evidence="11 12">UC8</strain>
    </source>
</reference>
<dbReference type="RefSeq" id="WP_238388971.1">
    <property type="nucleotide sequence ID" value="NZ_CP042914.1"/>
</dbReference>
<evidence type="ECO:0000256" key="5">
    <source>
        <dbReference type="ARBA" id="ARBA00023004"/>
    </source>
</evidence>
<keyword evidence="3 8" id="KW-0479">Metal-binding</keyword>
<comment type="cofactor">
    <cofactor evidence="8">
        <name>Mg(2+)</name>
        <dbReference type="ChEBI" id="CHEBI:18420"/>
    </cofactor>
</comment>
<evidence type="ECO:0000313" key="12">
    <source>
        <dbReference type="Proteomes" id="UP000325286"/>
    </source>
</evidence>
<dbReference type="Gene3D" id="3.20.20.70">
    <property type="entry name" value="Aldolase class I"/>
    <property type="match status" value="1"/>
</dbReference>
<keyword evidence="1 8" id="KW-0004">4Fe-4S</keyword>
<proteinExistence type="inferred from homology"/>
<evidence type="ECO:0000256" key="6">
    <source>
        <dbReference type="ARBA" id="ARBA00023014"/>
    </source>
</evidence>
<evidence type="ECO:0000256" key="3">
    <source>
        <dbReference type="ARBA" id="ARBA00022723"/>
    </source>
</evidence>
<dbReference type="AlphaFoldDB" id="A0A5B9QMN1"/>
<feature type="binding site" evidence="8">
    <location>
        <position position="63"/>
    </location>
    <ligand>
        <name>[4Fe-4S] cluster</name>
        <dbReference type="ChEBI" id="CHEBI:49883"/>
        <note>4Fe-4S-S-AdoMet</note>
    </ligand>
</feature>
<feature type="binding site" evidence="8">
    <location>
        <position position="52"/>
    </location>
    <ligand>
        <name>substrate</name>
    </ligand>
</feature>
<feature type="binding site" evidence="8">
    <location>
        <position position="65"/>
    </location>
    <ligand>
        <name>Mg(2+)</name>
        <dbReference type="ChEBI" id="CHEBI:18420"/>
    </ligand>
</feature>
<dbReference type="GO" id="GO:0008616">
    <property type="term" value="P:tRNA queuosine(34) biosynthetic process"/>
    <property type="evidence" value="ECO:0007669"/>
    <property type="project" value="UniProtKB-UniRule"/>
</dbReference>
<dbReference type="PANTHER" id="PTHR42836:SF1">
    <property type="entry name" value="7-CARBOXY-7-DEAZAGUANINE SYNTHASE"/>
    <property type="match status" value="1"/>
</dbReference>
<keyword evidence="5 8" id="KW-0408">Iron</keyword>
<comment type="catalytic activity">
    <reaction evidence="8">
        <text>6-carboxy-5,6,7,8-tetrahydropterin + H(+) = 7-carboxy-7-carbaguanine + NH4(+)</text>
        <dbReference type="Rhea" id="RHEA:27974"/>
        <dbReference type="ChEBI" id="CHEBI:15378"/>
        <dbReference type="ChEBI" id="CHEBI:28938"/>
        <dbReference type="ChEBI" id="CHEBI:61032"/>
        <dbReference type="ChEBI" id="CHEBI:61036"/>
        <dbReference type="EC" id="4.3.99.3"/>
    </reaction>
</comment>
<dbReference type="SUPFAM" id="SSF102114">
    <property type="entry name" value="Radical SAM enzymes"/>
    <property type="match status" value="1"/>
</dbReference>
<dbReference type="GO" id="GO:0000287">
    <property type="term" value="F:magnesium ion binding"/>
    <property type="evidence" value="ECO:0007669"/>
    <property type="project" value="UniProtKB-UniRule"/>
</dbReference>
<feature type="binding site" evidence="8">
    <location>
        <begin position="141"/>
        <end position="143"/>
    </location>
    <ligand>
        <name>S-adenosyl-L-methionine</name>
        <dbReference type="ChEBI" id="CHEBI:59789"/>
    </ligand>
</feature>
<dbReference type="PANTHER" id="PTHR42836">
    <property type="entry name" value="7-CARBOXY-7-DEAZAGUANINE SYNTHASE"/>
    <property type="match status" value="1"/>
</dbReference>
<dbReference type="EC" id="4.3.99.3" evidence="8"/>
<evidence type="ECO:0000259" key="10">
    <source>
        <dbReference type="PROSITE" id="PS51918"/>
    </source>
</evidence>
<gene>
    <name evidence="8 11" type="primary">queE</name>
    <name evidence="11" type="ORF">UC8_23560</name>
</gene>
<dbReference type="Proteomes" id="UP000325286">
    <property type="component" value="Chromosome"/>
</dbReference>
<dbReference type="HAMAP" id="MF_00917">
    <property type="entry name" value="QueE"/>
    <property type="match status" value="1"/>
</dbReference>
<dbReference type="UniPathway" id="UPA00391"/>
<sequence length="269" mass="29628">MNSPEKVLGFSHSSAASTRGNRSGASVLRVAECFDSIQGEGRLTGTPSHFIRLSGCNLRCWFCDTPYASWHPEGPGRSLDEIVRRAVESDCQHVVLTGGEPLMFKGVEELVARLRSAGLHLTIETAGTLAPDVSADLMSISPKLSSSTPTVARAAGLSHLQTVSGSTIARWEQMHEQRRWQPQAIEKLIAASVDYQIKFVLDSSADTTEVLQAVTDLALPADHVWIMPQAVSTAELAKQARWLQPWCETHGFRFCDRMQIHWYGNRRGT</sequence>
<feature type="binding site" evidence="8">
    <location>
        <position position="56"/>
    </location>
    <ligand>
        <name>[4Fe-4S] cluster</name>
        <dbReference type="ChEBI" id="CHEBI:49883"/>
        <note>4Fe-4S-S-AdoMet</note>
    </ligand>
</feature>
<feature type="binding site" evidence="8">
    <location>
        <position position="60"/>
    </location>
    <ligand>
        <name>[4Fe-4S] cluster</name>
        <dbReference type="ChEBI" id="CHEBI:49883"/>
        <note>4Fe-4S-S-AdoMet</note>
    </ligand>
</feature>
<evidence type="ECO:0000313" key="11">
    <source>
        <dbReference type="EMBL" id="QEG40347.1"/>
    </source>
</evidence>
<dbReference type="KEGG" id="rul:UC8_23560"/>
<keyword evidence="4 8" id="KW-0460">Magnesium</keyword>
<dbReference type="InterPro" id="IPR007197">
    <property type="entry name" value="rSAM"/>
</dbReference>
<feature type="binding site" evidence="8">
    <location>
        <position position="99"/>
    </location>
    <ligand>
        <name>S-adenosyl-L-methionine</name>
        <dbReference type="ChEBI" id="CHEBI:59789"/>
    </ligand>
</feature>
<dbReference type="InterPro" id="IPR013785">
    <property type="entry name" value="Aldolase_TIM"/>
</dbReference>
<evidence type="ECO:0000256" key="4">
    <source>
        <dbReference type="ARBA" id="ARBA00022842"/>
    </source>
</evidence>
<keyword evidence="6 8" id="KW-0411">Iron-sulfur</keyword>
<dbReference type="InterPro" id="IPR058240">
    <property type="entry name" value="rSAM_sf"/>
</dbReference>
<keyword evidence="12" id="KW-1185">Reference proteome</keyword>
<keyword evidence="8" id="KW-0671">Queuosine biosynthesis</keyword>